<dbReference type="AlphaFoldDB" id="A0A2G1ULY2"/>
<dbReference type="Gene3D" id="3.60.21.10">
    <property type="match status" value="1"/>
</dbReference>
<dbReference type="SUPFAM" id="SSF56300">
    <property type="entry name" value="Metallo-dependent phosphatases"/>
    <property type="match status" value="1"/>
</dbReference>
<evidence type="ECO:0008006" key="3">
    <source>
        <dbReference type="Google" id="ProtNLM"/>
    </source>
</evidence>
<dbReference type="InterPro" id="IPR029052">
    <property type="entry name" value="Metallo-depent_PP-like"/>
</dbReference>
<dbReference type="Proteomes" id="UP000231409">
    <property type="component" value="Unassembled WGS sequence"/>
</dbReference>
<evidence type="ECO:0000313" key="2">
    <source>
        <dbReference type="Proteomes" id="UP000231409"/>
    </source>
</evidence>
<organism evidence="1 2">
    <name type="scientific">Marinobacter profundi</name>
    <dbReference type="NCBI Taxonomy" id="2666256"/>
    <lineage>
        <taxon>Bacteria</taxon>
        <taxon>Pseudomonadati</taxon>
        <taxon>Pseudomonadota</taxon>
        <taxon>Gammaproteobacteria</taxon>
        <taxon>Pseudomonadales</taxon>
        <taxon>Marinobacteraceae</taxon>
        <taxon>Marinobacter</taxon>
    </lineage>
</organism>
<proteinExistence type="predicted"/>
<comment type="caution">
    <text evidence="1">The sequence shown here is derived from an EMBL/GenBank/DDBJ whole genome shotgun (WGS) entry which is preliminary data.</text>
</comment>
<evidence type="ECO:0000313" key="1">
    <source>
        <dbReference type="EMBL" id="PHQ15514.1"/>
    </source>
</evidence>
<name>A0A2G1ULY2_9GAMM</name>
<dbReference type="EMBL" id="NTFH01000007">
    <property type="protein sequence ID" value="PHQ15514.1"/>
    <property type="molecule type" value="Genomic_DNA"/>
</dbReference>
<protein>
    <recommendedName>
        <fullName evidence="3">Calcineurin-like phosphoesterase domain-containing protein</fullName>
    </recommendedName>
</protein>
<sequence>MAADEGRACPVHYRYRPERLCERTETVTDDVLYVIGGLYGNPFALDEIESMARRERASGRSVRLVFNGDFNWFNASDSLFREINQRVLRHTASLGNVEYELAHPSAGAGCGCAYPDFVDQGVVERSNAIMLQLQAVAANHPDIQQSLAELPRWRCLMFGGLKVLVLHGDPESLAGWGLAHESFQAGNHEAVARWFRQTGADILVCSHTCLPLIWQGEVDGRSRLVINNGSAGMGNLQGDPRGLLARIARTPAGGAVAQQALLPLHCALQPVAFDLQAWLADFDRLWPTGSDAAVSYRERLLGGTTLIRSALIF</sequence>
<reference evidence="1 2" key="1">
    <citation type="submission" date="2017-09" db="EMBL/GenBank/DDBJ databases">
        <title>The draft genome sequences of Marinobacter sp. PWS21.</title>
        <authorList>
            <person name="Cao J."/>
        </authorList>
    </citation>
    <scope>NUCLEOTIDE SEQUENCE [LARGE SCALE GENOMIC DNA]</scope>
    <source>
        <strain evidence="1 2">PWS21</strain>
    </source>
</reference>
<accession>A0A2G1ULY2</accession>
<keyword evidence="2" id="KW-1185">Reference proteome</keyword>
<gene>
    <name evidence="1" type="ORF">CLH61_09120</name>
</gene>